<evidence type="ECO:0000256" key="2">
    <source>
        <dbReference type="SAM" id="MobiDB-lite"/>
    </source>
</evidence>
<evidence type="ECO:0000256" key="3">
    <source>
        <dbReference type="SAM" id="SignalP"/>
    </source>
</evidence>
<name>A0A7S0AJP9_9DINO</name>
<gene>
    <name evidence="4" type="ORF">PBAH0796_LOCUS17705</name>
</gene>
<feature type="region of interest" description="Disordered" evidence="2">
    <location>
        <begin position="359"/>
        <end position="400"/>
    </location>
</feature>
<evidence type="ECO:0000313" key="4">
    <source>
        <dbReference type="EMBL" id="CAD8366063.1"/>
    </source>
</evidence>
<dbReference type="PANTHER" id="PTHR47357:SF1">
    <property type="entry name" value="SPINDLE POLE BODY COMPONENT 110"/>
    <property type="match status" value="1"/>
</dbReference>
<proteinExistence type="predicted"/>
<organism evidence="4">
    <name type="scientific">Pyrodinium bahamense</name>
    <dbReference type="NCBI Taxonomy" id="73915"/>
    <lineage>
        <taxon>Eukaryota</taxon>
        <taxon>Sar</taxon>
        <taxon>Alveolata</taxon>
        <taxon>Dinophyceae</taxon>
        <taxon>Gonyaulacales</taxon>
        <taxon>Pyrocystaceae</taxon>
        <taxon>Pyrodinium</taxon>
    </lineage>
</organism>
<protein>
    <submittedName>
        <fullName evidence="4">Uncharacterized protein</fullName>
    </submittedName>
</protein>
<keyword evidence="1" id="KW-0175">Coiled coil</keyword>
<feature type="coiled-coil region" evidence="1">
    <location>
        <begin position="588"/>
        <end position="615"/>
    </location>
</feature>
<sequence length="802" mass="87326">MALAVAARRLVFTLALMPAAWHAIAARSARHQASAHSSLQASAEALEAVAVGAHDTPVTRVVNLLKEVQKSLAAEMEEDESLYDKLKCWCNDNEYEKQTNLEASTAKVSELEASIEGLSAKSSELKASIEELETQLDSDKKALAEATELREKQRKEFHGGELDSTQAIENLRAALEVLSKHQAAPESSVAGGPVFKTPQDSWEALVETASKSRTASGEERMRSQDFGESLLALKSKSRTTLDGEWTREHEASHLARPLEEFMRHSGFDVEEAVADVAAPPPAAPSTGGFLQSEPPAPRGAPEHAAGMPLDDTAVVNKALRSAAAFVQAHHREGYYPSYNAQSGEIIGVLKQLKEEMEADLSEAQKNEQAQASSFEELRSAKSSQIQTAEKMSEQKEDELATAQNSLAGAKEDLGQEQAAAANSQEFLAGLEDTCAKADKNFQARKSKRTEEIQVVTRAMEVLTGDEARDAMSSTFGFIQRSTSTKASQRRQQAAAALRMAARRTHNPQLSLLATSVELNAFTKVKAAIDKMIGMLKVEQDDEVKKNDFCKAEIQENEMETERKTDFKEDLQTKGAQLAETIETLDAGITEAKRSIAQLQVDLQRASENRKAENLDFQKSLADQMLTVKVVMEALNLLAAFYEKEDKESLFLQNGNEADSVQTPPVAQMEYKPSKAAAGVMELLEKVALDAKALAAEAVVSENAAQAAYEQTIAETNASVEALQKAVSTKSKAKAVAAKDKLQVESDIADTSSELDGLSKYNNKIHAECDYLLKNFEVRQSARAQEVEALQQAKQILSGATYN</sequence>
<dbReference type="EMBL" id="HBEG01029020">
    <property type="protein sequence ID" value="CAD8366063.1"/>
    <property type="molecule type" value="Transcribed_RNA"/>
</dbReference>
<feature type="region of interest" description="Disordered" evidence="2">
    <location>
        <begin position="279"/>
        <end position="306"/>
    </location>
</feature>
<feature type="chain" id="PRO_5031078646" evidence="3">
    <location>
        <begin position="27"/>
        <end position="802"/>
    </location>
</feature>
<evidence type="ECO:0000256" key="1">
    <source>
        <dbReference type="SAM" id="Coils"/>
    </source>
</evidence>
<feature type="coiled-coil region" evidence="1">
    <location>
        <begin position="101"/>
        <end position="156"/>
    </location>
</feature>
<feature type="compositionally biased region" description="Polar residues" evidence="2">
    <location>
        <begin position="380"/>
        <end position="389"/>
    </location>
</feature>
<keyword evidence="3" id="KW-0732">Signal</keyword>
<dbReference type="GO" id="GO:0005856">
    <property type="term" value="C:cytoskeleton"/>
    <property type="evidence" value="ECO:0007669"/>
    <property type="project" value="TreeGrafter"/>
</dbReference>
<dbReference type="AlphaFoldDB" id="A0A7S0AJP9"/>
<dbReference type="GO" id="GO:0005200">
    <property type="term" value="F:structural constituent of cytoskeleton"/>
    <property type="evidence" value="ECO:0007669"/>
    <property type="project" value="TreeGrafter"/>
</dbReference>
<reference evidence="4" key="1">
    <citation type="submission" date="2021-01" db="EMBL/GenBank/DDBJ databases">
        <authorList>
            <person name="Corre E."/>
            <person name="Pelletier E."/>
            <person name="Niang G."/>
            <person name="Scheremetjew M."/>
            <person name="Finn R."/>
            <person name="Kale V."/>
            <person name="Holt S."/>
            <person name="Cochrane G."/>
            <person name="Meng A."/>
            <person name="Brown T."/>
            <person name="Cohen L."/>
        </authorList>
    </citation>
    <scope>NUCLEOTIDE SEQUENCE</scope>
    <source>
        <strain evidence="4">Pbaha01</strain>
    </source>
</reference>
<feature type="signal peptide" evidence="3">
    <location>
        <begin position="1"/>
        <end position="26"/>
    </location>
</feature>
<dbReference type="PANTHER" id="PTHR47357">
    <property type="entry name" value="COP1-INTERACTIVE PROTEIN 1"/>
    <property type="match status" value="1"/>
</dbReference>
<accession>A0A7S0AJP9</accession>